<dbReference type="InterPro" id="IPR008271">
    <property type="entry name" value="Ser/Thr_kinase_AS"/>
</dbReference>
<dbReference type="InterPro" id="IPR001245">
    <property type="entry name" value="Ser-Thr/Tyr_kinase_cat_dom"/>
</dbReference>
<dbReference type="PANTHER" id="PTHR27003:SF303">
    <property type="entry name" value="TYROSINE KINASE FAMILY PROTEIN"/>
    <property type="match status" value="1"/>
</dbReference>
<dbReference type="SMART" id="SM00220">
    <property type="entry name" value="S_TKc"/>
    <property type="match status" value="1"/>
</dbReference>
<proteinExistence type="predicted"/>
<dbReference type="InterPro" id="IPR000719">
    <property type="entry name" value="Prot_kinase_dom"/>
</dbReference>
<protein>
    <recommendedName>
        <fullName evidence="1">Protein kinase domain-containing protein</fullName>
    </recommendedName>
</protein>
<feature type="domain" description="Protein kinase" evidence="1">
    <location>
        <begin position="1"/>
        <end position="200"/>
    </location>
</feature>
<dbReference type="PANTHER" id="PTHR27003">
    <property type="entry name" value="OS07G0166700 PROTEIN"/>
    <property type="match status" value="1"/>
</dbReference>
<dbReference type="InterPro" id="IPR011009">
    <property type="entry name" value="Kinase-like_dom_sf"/>
</dbReference>
<name>A0ABU6S986_9FABA</name>
<comment type="caution">
    <text evidence="2">The sequence shown here is derived from an EMBL/GenBank/DDBJ whole genome shotgun (WGS) entry which is preliminary data.</text>
</comment>
<evidence type="ECO:0000313" key="2">
    <source>
        <dbReference type="EMBL" id="MED6132834.1"/>
    </source>
</evidence>
<dbReference type="PROSITE" id="PS50011">
    <property type="entry name" value="PROTEIN_KINASE_DOM"/>
    <property type="match status" value="1"/>
</dbReference>
<dbReference type="InterPro" id="IPR045272">
    <property type="entry name" value="ANXUR1/2-like"/>
</dbReference>
<dbReference type="Pfam" id="PF07714">
    <property type="entry name" value="PK_Tyr_Ser-Thr"/>
    <property type="match status" value="1"/>
</dbReference>
<organism evidence="2 3">
    <name type="scientific">Stylosanthes scabra</name>
    <dbReference type="NCBI Taxonomy" id="79078"/>
    <lineage>
        <taxon>Eukaryota</taxon>
        <taxon>Viridiplantae</taxon>
        <taxon>Streptophyta</taxon>
        <taxon>Embryophyta</taxon>
        <taxon>Tracheophyta</taxon>
        <taxon>Spermatophyta</taxon>
        <taxon>Magnoliopsida</taxon>
        <taxon>eudicotyledons</taxon>
        <taxon>Gunneridae</taxon>
        <taxon>Pentapetalae</taxon>
        <taxon>rosids</taxon>
        <taxon>fabids</taxon>
        <taxon>Fabales</taxon>
        <taxon>Fabaceae</taxon>
        <taxon>Papilionoideae</taxon>
        <taxon>50 kb inversion clade</taxon>
        <taxon>dalbergioids sensu lato</taxon>
        <taxon>Dalbergieae</taxon>
        <taxon>Pterocarpus clade</taxon>
        <taxon>Stylosanthes</taxon>
    </lineage>
</organism>
<reference evidence="2 3" key="1">
    <citation type="journal article" date="2023" name="Plants (Basel)">
        <title>Bridging the Gap: Combining Genomics and Transcriptomics Approaches to Understand Stylosanthes scabra, an Orphan Legume from the Brazilian Caatinga.</title>
        <authorList>
            <person name="Ferreira-Neto J.R.C."/>
            <person name="da Silva M.D."/>
            <person name="Binneck E."/>
            <person name="de Melo N.F."/>
            <person name="da Silva R.H."/>
            <person name="de Melo A.L.T.M."/>
            <person name="Pandolfi V."/>
            <person name="Bustamante F.O."/>
            <person name="Brasileiro-Vidal A.C."/>
            <person name="Benko-Iseppon A.M."/>
        </authorList>
    </citation>
    <scope>NUCLEOTIDE SEQUENCE [LARGE SCALE GENOMIC DNA]</scope>
    <source>
        <tissue evidence="2">Leaves</tissue>
    </source>
</reference>
<sequence>MPNGSLHDHLLGGIGSFKSPLSWNRRLQICIWVARALHYLHTGAKYVIIHRDVKTGNILLDNNLDARVSGLFLSKRGPLSISKSLIKVVSPVMGTYGYTDPEYVATGVLSEKSDVYSFGVVLLEVLSAKQAPDIYKEHLENCNQSLMSYAEEIVDPFLKSKIAPDCWKTFLDITERCLLKEGRERPDMGEVELQLEHALKYQEVADTKI</sequence>
<dbReference type="PROSITE" id="PS00108">
    <property type="entry name" value="PROTEIN_KINASE_ST"/>
    <property type="match status" value="1"/>
</dbReference>
<dbReference type="Proteomes" id="UP001341840">
    <property type="component" value="Unassembled WGS sequence"/>
</dbReference>
<keyword evidence="3" id="KW-1185">Reference proteome</keyword>
<accession>A0ABU6S986</accession>
<dbReference type="SUPFAM" id="SSF56112">
    <property type="entry name" value="Protein kinase-like (PK-like)"/>
    <property type="match status" value="1"/>
</dbReference>
<evidence type="ECO:0000313" key="3">
    <source>
        <dbReference type="Proteomes" id="UP001341840"/>
    </source>
</evidence>
<dbReference type="EMBL" id="JASCZI010060492">
    <property type="protein sequence ID" value="MED6132834.1"/>
    <property type="molecule type" value="Genomic_DNA"/>
</dbReference>
<evidence type="ECO:0000259" key="1">
    <source>
        <dbReference type="PROSITE" id="PS50011"/>
    </source>
</evidence>
<dbReference type="Gene3D" id="1.10.510.10">
    <property type="entry name" value="Transferase(Phosphotransferase) domain 1"/>
    <property type="match status" value="1"/>
</dbReference>
<gene>
    <name evidence="2" type="ORF">PIB30_022618</name>
</gene>